<sequence length="181" mass="19921">MPSIVFKATESGSKEKISSDGLSRIVFPQKDGEPALYESVYLKTITGKKSKEPAWLQKLMDGPATLYCGGARMSFQQGSFTHNVTDISFYAIRANEEAASSLSVYFTSGAVGININNTFRKLASAYFADYPELVKRIEAKEFKYLRSSQPTTTGKQAKINFHASTGLSPVLLFIYATKPFA</sequence>
<dbReference type="Proteomes" id="UP000774935">
    <property type="component" value="Unassembled WGS sequence"/>
</dbReference>
<reference evidence="1 2" key="1">
    <citation type="submission" date="2021-07" db="EMBL/GenBank/DDBJ databases">
        <authorList>
            <person name="Kim M.K."/>
        </authorList>
    </citation>
    <scope>NUCLEOTIDE SEQUENCE [LARGE SCALE GENOMIC DNA]</scope>
    <source>
        <strain evidence="1 2">HLY7-15</strain>
    </source>
</reference>
<gene>
    <name evidence="1" type="ORF">KYK27_11810</name>
</gene>
<evidence type="ECO:0000313" key="1">
    <source>
        <dbReference type="EMBL" id="MBW3365737.1"/>
    </source>
</evidence>
<name>A0ABS6XCK4_9BACT</name>
<protein>
    <submittedName>
        <fullName evidence="1">Uncharacterized protein</fullName>
    </submittedName>
</protein>
<organism evidence="1 2">
    <name type="scientific">Pontibacter populi</name>
    <dbReference type="NCBI Taxonomy" id="890055"/>
    <lineage>
        <taxon>Bacteria</taxon>
        <taxon>Pseudomonadati</taxon>
        <taxon>Bacteroidota</taxon>
        <taxon>Cytophagia</taxon>
        <taxon>Cytophagales</taxon>
        <taxon>Hymenobacteraceae</taxon>
        <taxon>Pontibacter</taxon>
    </lineage>
</organism>
<proteinExistence type="predicted"/>
<keyword evidence="2" id="KW-1185">Reference proteome</keyword>
<evidence type="ECO:0000313" key="2">
    <source>
        <dbReference type="Proteomes" id="UP000774935"/>
    </source>
</evidence>
<dbReference type="EMBL" id="JAHWXQ010000003">
    <property type="protein sequence ID" value="MBW3365737.1"/>
    <property type="molecule type" value="Genomic_DNA"/>
</dbReference>
<accession>A0ABS6XCK4</accession>
<dbReference type="RefSeq" id="WP_199110259.1">
    <property type="nucleotide sequence ID" value="NZ_JAHWXQ010000003.1"/>
</dbReference>
<comment type="caution">
    <text evidence="1">The sequence shown here is derived from an EMBL/GenBank/DDBJ whole genome shotgun (WGS) entry which is preliminary data.</text>
</comment>